<proteinExistence type="predicted"/>
<protein>
    <submittedName>
        <fullName evidence="2">Conserved domain protein</fullName>
    </submittedName>
</protein>
<dbReference type="AlphaFoldDB" id="F9QAA4"/>
<name>F9QAA4_9PAST</name>
<dbReference type="STRING" id="1035188.HMPREF9952_0400"/>
<organism evidence="2 3">
    <name type="scientific">Haemophilus pittmaniae HK 85</name>
    <dbReference type="NCBI Taxonomy" id="1035188"/>
    <lineage>
        <taxon>Bacteria</taxon>
        <taxon>Pseudomonadati</taxon>
        <taxon>Pseudomonadota</taxon>
        <taxon>Gammaproteobacteria</taxon>
        <taxon>Pasteurellales</taxon>
        <taxon>Pasteurellaceae</taxon>
        <taxon>Haemophilus</taxon>
    </lineage>
</organism>
<dbReference type="Proteomes" id="UP000006235">
    <property type="component" value="Unassembled WGS sequence"/>
</dbReference>
<evidence type="ECO:0000256" key="1">
    <source>
        <dbReference type="SAM" id="Phobius"/>
    </source>
</evidence>
<keyword evidence="1" id="KW-0472">Membrane</keyword>
<reference evidence="2 3" key="1">
    <citation type="submission" date="2011-07" db="EMBL/GenBank/DDBJ databases">
        <authorList>
            <person name="Harkins D.M."/>
            <person name="Madupu R."/>
            <person name="Durkin A.S."/>
            <person name="Torralba M."/>
            <person name="Methe B."/>
            <person name="Sutton G.G."/>
            <person name="Nelson K.E."/>
        </authorList>
    </citation>
    <scope>NUCLEOTIDE SEQUENCE [LARGE SCALE GENOMIC DNA]</scope>
    <source>
        <strain evidence="2 3">HK 85</strain>
    </source>
</reference>
<feature type="transmembrane region" description="Helical" evidence="1">
    <location>
        <begin position="6"/>
        <end position="24"/>
    </location>
</feature>
<evidence type="ECO:0000313" key="3">
    <source>
        <dbReference type="Proteomes" id="UP000006235"/>
    </source>
</evidence>
<evidence type="ECO:0000313" key="2">
    <source>
        <dbReference type="EMBL" id="EGV05545.1"/>
    </source>
</evidence>
<accession>F9QAA4</accession>
<keyword evidence="1" id="KW-1133">Transmembrane helix</keyword>
<gene>
    <name evidence="2" type="ORF">HMPREF9952_0400</name>
</gene>
<keyword evidence="1" id="KW-0812">Transmembrane</keyword>
<comment type="caution">
    <text evidence="2">The sequence shown here is derived from an EMBL/GenBank/DDBJ whole genome shotgun (WGS) entry which is preliminary data.</text>
</comment>
<dbReference type="EMBL" id="AFUV01000015">
    <property type="protein sequence ID" value="EGV05545.1"/>
    <property type="molecule type" value="Genomic_DNA"/>
</dbReference>
<sequence length="45" mass="4999">MNLPLIAVLLTIIVAVIGFYPLLGKGKKKAQTQRDELNKALYFPV</sequence>